<protein>
    <submittedName>
        <fullName evidence="1">Uncharacterized protein</fullName>
    </submittedName>
</protein>
<organism evidence="1 2">
    <name type="scientific">Bacillus altitudinis</name>
    <dbReference type="NCBI Taxonomy" id="293387"/>
    <lineage>
        <taxon>Bacteria</taxon>
        <taxon>Bacillati</taxon>
        <taxon>Bacillota</taxon>
        <taxon>Bacilli</taxon>
        <taxon>Bacillales</taxon>
        <taxon>Bacillaceae</taxon>
        <taxon>Bacillus</taxon>
    </lineage>
</organism>
<keyword evidence="2" id="KW-1185">Reference proteome</keyword>
<accession>A0ABV1SAT5</accession>
<name>A0ABV1SAT5_BACAB</name>
<comment type="caution">
    <text evidence="1">The sequence shown here is derived from an EMBL/GenBank/DDBJ whole genome shotgun (WGS) entry which is preliminary data.</text>
</comment>
<reference evidence="1 2" key="1">
    <citation type="submission" date="2024-06" db="EMBL/GenBank/DDBJ databases">
        <title>Construction of an artificial bacterial consortium using nitrogen cycle bacteria from Cuatro Cienegas Basin and a mangrove forest.</title>
        <authorList>
            <person name="Aguilera-Najera D."/>
            <person name="Marquez-Cianci L."/>
            <person name="Martinez-Perez E."/>
            <person name="Rosas-Barrera M."/>
            <person name="Rodriguez-Cruz U.E."/>
            <person name="Tapia-Lopez R."/>
            <person name="Eguiarte L.E."/>
            <person name="Souza-Saldivar V."/>
        </authorList>
    </citation>
    <scope>NUCLEOTIDE SEQUENCE [LARGE SCALE GENOMIC DNA]</scope>
    <source>
        <strain evidence="1 2">S14-15</strain>
    </source>
</reference>
<dbReference type="EMBL" id="JBEOME010000024">
    <property type="protein sequence ID" value="MER3123658.1"/>
    <property type="molecule type" value="Genomic_DNA"/>
</dbReference>
<sequence>MNMDDLKEPKDMVNMELLEAYSAFDRKGFRTIEEQNYLGQLRQEILERMSENEIKRSAYGMSQR</sequence>
<evidence type="ECO:0000313" key="1">
    <source>
        <dbReference type="EMBL" id="MER3123658.1"/>
    </source>
</evidence>
<dbReference type="RefSeq" id="WP_350387004.1">
    <property type="nucleotide sequence ID" value="NZ_JBEOME010000024.1"/>
</dbReference>
<proteinExistence type="predicted"/>
<evidence type="ECO:0000313" key="2">
    <source>
        <dbReference type="Proteomes" id="UP001467674"/>
    </source>
</evidence>
<gene>
    <name evidence="1" type="ORF">ABQG71_21105</name>
</gene>
<dbReference type="Proteomes" id="UP001467674">
    <property type="component" value="Unassembled WGS sequence"/>
</dbReference>